<dbReference type="EnsemblBacteria" id="ABF40510">
    <property type="protein sequence ID" value="ABF40510"/>
    <property type="gene ID" value="Acid345_1508"/>
</dbReference>
<reference evidence="2 3" key="1">
    <citation type="journal article" date="2009" name="Appl. Environ. Microbiol.">
        <title>Three genomes from the phylum Acidobacteria provide insight into the lifestyles of these microorganisms in soils.</title>
        <authorList>
            <person name="Ward N.L."/>
            <person name="Challacombe J.F."/>
            <person name="Janssen P.H."/>
            <person name="Henrissat B."/>
            <person name="Coutinho P.M."/>
            <person name="Wu M."/>
            <person name="Xie G."/>
            <person name="Haft D.H."/>
            <person name="Sait M."/>
            <person name="Badger J."/>
            <person name="Barabote R.D."/>
            <person name="Bradley B."/>
            <person name="Brettin T.S."/>
            <person name="Brinkac L.M."/>
            <person name="Bruce D."/>
            <person name="Creasy T."/>
            <person name="Daugherty S.C."/>
            <person name="Davidsen T.M."/>
            <person name="DeBoy R.T."/>
            <person name="Detter J.C."/>
            <person name="Dodson R.J."/>
            <person name="Durkin A.S."/>
            <person name="Ganapathy A."/>
            <person name="Gwinn-Giglio M."/>
            <person name="Han C.S."/>
            <person name="Khouri H."/>
            <person name="Kiss H."/>
            <person name="Kothari S.P."/>
            <person name="Madupu R."/>
            <person name="Nelson K.E."/>
            <person name="Nelson W.C."/>
            <person name="Paulsen I."/>
            <person name="Penn K."/>
            <person name="Ren Q."/>
            <person name="Rosovitz M.J."/>
            <person name="Selengut J.D."/>
            <person name="Shrivastava S."/>
            <person name="Sullivan S.A."/>
            <person name="Tapia R."/>
            <person name="Thompson L.S."/>
            <person name="Watkins K.L."/>
            <person name="Yang Q."/>
            <person name="Yu C."/>
            <person name="Zafar N."/>
            <person name="Zhou L."/>
            <person name="Kuske C.R."/>
        </authorList>
    </citation>
    <scope>NUCLEOTIDE SEQUENCE [LARGE SCALE GENOMIC DNA]</scope>
    <source>
        <strain evidence="2 3">Ellin345</strain>
    </source>
</reference>
<dbReference type="STRING" id="204669.Acid345_1508"/>
<dbReference type="Pfam" id="PF14063">
    <property type="entry name" value="DUF4254"/>
    <property type="match status" value="1"/>
</dbReference>
<keyword evidence="1" id="KW-0175">Coiled coil</keyword>
<protein>
    <recommendedName>
        <fullName evidence="4">DUF4254 domain-containing protein</fullName>
    </recommendedName>
</protein>
<name>Q1IRJ0_KORVE</name>
<dbReference type="EMBL" id="CP000360">
    <property type="protein sequence ID" value="ABF40510.1"/>
    <property type="molecule type" value="Genomic_DNA"/>
</dbReference>
<evidence type="ECO:0000256" key="1">
    <source>
        <dbReference type="SAM" id="Coils"/>
    </source>
</evidence>
<dbReference type="AlphaFoldDB" id="Q1IRJ0"/>
<sequence>MTRSTTPSPDGVNCRDAFSPFVVTCEPVMMNAGAALLYQGMVNGKAILGLHDECTRRWHTVTARFAGEPDNFDAAVEQQHYANFELWHEEDKARLPGAQDFQIASVKRAIDKLNQRRNDFMELCDRLALEDLAKRNLPRPDAPLHSESLGLMIDRLSILSLKLYHTQQEIDRPNAPIGHAQRNRERLAILAEQRADLADALDSLWADILAGRRRFKLYRQLKMYNEPSLNPLIYNTPKH</sequence>
<evidence type="ECO:0000313" key="3">
    <source>
        <dbReference type="Proteomes" id="UP000002432"/>
    </source>
</evidence>
<evidence type="ECO:0000313" key="2">
    <source>
        <dbReference type="EMBL" id="ABF40510.1"/>
    </source>
</evidence>
<feature type="coiled-coil region" evidence="1">
    <location>
        <begin position="103"/>
        <end position="130"/>
    </location>
</feature>
<keyword evidence="3" id="KW-1185">Reference proteome</keyword>
<evidence type="ECO:0008006" key="4">
    <source>
        <dbReference type="Google" id="ProtNLM"/>
    </source>
</evidence>
<dbReference type="HOGENOM" id="CLU_097532_0_0_0"/>
<dbReference type="InterPro" id="IPR025350">
    <property type="entry name" value="DUF4254"/>
</dbReference>
<dbReference type="Proteomes" id="UP000002432">
    <property type="component" value="Chromosome"/>
</dbReference>
<gene>
    <name evidence="2" type="ordered locus">Acid345_1508</name>
</gene>
<organism evidence="2 3">
    <name type="scientific">Koribacter versatilis (strain Ellin345)</name>
    <dbReference type="NCBI Taxonomy" id="204669"/>
    <lineage>
        <taxon>Bacteria</taxon>
        <taxon>Pseudomonadati</taxon>
        <taxon>Acidobacteriota</taxon>
        <taxon>Terriglobia</taxon>
        <taxon>Terriglobales</taxon>
        <taxon>Candidatus Korobacteraceae</taxon>
        <taxon>Candidatus Korobacter</taxon>
    </lineage>
</organism>
<dbReference type="eggNOG" id="COG0463">
    <property type="taxonomic scope" value="Bacteria"/>
</dbReference>
<accession>Q1IRJ0</accession>
<dbReference type="KEGG" id="aba:Acid345_1508"/>
<proteinExistence type="predicted"/>